<dbReference type="EMBL" id="VMRY01000112">
    <property type="protein sequence ID" value="TVT50054.1"/>
    <property type="molecule type" value="Genomic_DNA"/>
</dbReference>
<evidence type="ECO:0000313" key="2">
    <source>
        <dbReference type="Proteomes" id="UP000317355"/>
    </source>
</evidence>
<reference evidence="1 2" key="1">
    <citation type="submission" date="2019-07" db="EMBL/GenBank/DDBJ databases">
        <title>The pathways for chlorine oxyanion respiration interact through the shared metabolite chlorate.</title>
        <authorList>
            <person name="Barnum T.P."/>
            <person name="Cheng Y."/>
            <person name="Hill K.A."/>
            <person name="Lucas L.N."/>
            <person name="Carlson H.K."/>
            <person name="Coates J.D."/>
        </authorList>
    </citation>
    <scope>NUCLEOTIDE SEQUENCE [LARGE SCALE GENOMIC DNA]</scope>
    <source>
        <strain evidence="1">BK-3</strain>
    </source>
</reference>
<sequence>MSKRFAVMLLMLISLLPFGLSYGLSIQASDNHASAQQHSNRADCADASHEMGCSGMSAETPLHDDCCSNHCDSSLNSQLCVGTEYNFELPSGHLFHSSATSWVAGPVPPTLLRPPQTHS</sequence>
<accession>A0A558CMS3</accession>
<protein>
    <recommendedName>
        <fullName evidence="3">CopL family metal-binding regulatory protein</fullName>
    </recommendedName>
</protein>
<gene>
    <name evidence="1" type="ORF">FHK82_16675</name>
</gene>
<organism evidence="1 2">
    <name type="scientific">Sedimenticola thiotaurini</name>
    <dbReference type="NCBI Taxonomy" id="1543721"/>
    <lineage>
        <taxon>Bacteria</taxon>
        <taxon>Pseudomonadati</taxon>
        <taxon>Pseudomonadota</taxon>
        <taxon>Gammaproteobacteria</taxon>
        <taxon>Chromatiales</taxon>
        <taxon>Sedimenticolaceae</taxon>
        <taxon>Sedimenticola</taxon>
    </lineage>
</organism>
<evidence type="ECO:0008006" key="3">
    <source>
        <dbReference type="Google" id="ProtNLM"/>
    </source>
</evidence>
<dbReference type="Proteomes" id="UP000317355">
    <property type="component" value="Unassembled WGS sequence"/>
</dbReference>
<proteinExistence type="predicted"/>
<comment type="caution">
    <text evidence="1">The sequence shown here is derived from an EMBL/GenBank/DDBJ whole genome shotgun (WGS) entry which is preliminary data.</text>
</comment>
<dbReference type="AlphaFoldDB" id="A0A558CMS3"/>
<evidence type="ECO:0000313" key="1">
    <source>
        <dbReference type="EMBL" id="TVT50054.1"/>
    </source>
</evidence>
<name>A0A558CMS3_9GAMM</name>